<dbReference type="InterPro" id="IPR023796">
    <property type="entry name" value="Serpin_dom"/>
</dbReference>
<sequence length="366" mass="40311">MDIAFDEVVTIPQVSLMSWQLLQFLWSSNPPPGGTAVSPISMATAICILRRLAYGEPPTNIDYFLRMFPSFPTVTYKKGIFALNGLAFSLPFSRAVSRYGSMMVFRDPSSLENTISEIDKYFMSGDPNGSIDMKLSPESLAASRDATSASSHVVLAKAVMISLPFHHLFPPSAIGKSTFNLLDGTTAQIDMMHCANEQLLVKNEAEYTAVRLPFGPPGHPSCSLFAYLPRNGHSVEHLLNDPYIQACRTEGFTKTLVGEFVMPQFHTKARYNLKDILPLLGMPLPQTYPHVGADGDVAVDQILEGVSVVFDPSRIDDFPPAPRPLPQCDMPRMESLSFNSPFVFAIEWGEQGFPMLCGVFDRTGSD</sequence>
<organism evidence="3 4">
    <name type="scientific">Aspergillus versicolor CBS 583.65</name>
    <dbReference type="NCBI Taxonomy" id="1036611"/>
    <lineage>
        <taxon>Eukaryota</taxon>
        <taxon>Fungi</taxon>
        <taxon>Dikarya</taxon>
        <taxon>Ascomycota</taxon>
        <taxon>Pezizomycotina</taxon>
        <taxon>Eurotiomycetes</taxon>
        <taxon>Eurotiomycetidae</taxon>
        <taxon>Eurotiales</taxon>
        <taxon>Aspergillaceae</taxon>
        <taxon>Aspergillus</taxon>
        <taxon>Aspergillus subgen. Nidulantes</taxon>
    </lineage>
</organism>
<dbReference type="SMART" id="SM00093">
    <property type="entry name" value="SERPIN"/>
    <property type="match status" value="1"/>
</dbReference>
<accession>A0A1L9Q3F1</accession>
<dbReference type="SUPFAM" id="SSF56574">
    <property type="entry name" value="Serpins"/>
    <property type="match status" value="1"/>
</dbReference>
<dbReference type="GeneID" id="63734133"/>
<dbReference type="STRING" id="1036611.A0A1L9Q3F1"/>
<dbReference type="EMBL" id="KV878139">
    <property type="protein sequence ID" value="OJJ08242.1"/>
    <property type="molecule type" value="Genomic_DNA"/>
</dbReference>
<name>A0A1L9Q3F1_ASPVE</name>
<dbReference type="InterPro" id="IPR036186">
    <property type="entry name" value="Serpin_sf"/>
</dbReference>
<dbReference type="Proteomes" id="UP000184073">
    <property type="component" value="Unassembled WGS sequence"/>
</dbReference>
<dbReference type="RefSeq" id="XP_040674004.1">
    <property type="nucleotide sequence ID" value="XM_040818622.1"/>
</dbReference>
<evidence type="ECO:0000259" key="2">
    <source>
        <dbReference type="SMART" id="SM00093"/>
    </source>
</evidence>
<dbReference type="OrthoDB" id="1063785at2759"/>
<dbReference type="InterPro" id="IPR042178">
    <property type="entry name" value="Serpin_sf_1"/>
</dbReference>
<feature type="domain" description="Serpin" evidence="2">
    <location>
        <begin position="19"/>
        <end position="363"/>
    </location>
</feature>
<dbReference type="AlphaFoldDB" id="A0A1L9Q3F1"/>
<keyword evidence="4" id="KW-1185">Reference proteome</keyword>
<reference evidence="4" key="1">
    <citation type="journal article" date="2017" name="Genome Biol.">
        <title>Comparative genomics reveals high biological diversity and specific adaptations in the industrially and medically important fungal genus Aspergillus.</title>
        <authorList>
            <person name="de Vries R.P."/>
            <person name="Riley R."/>
            <person name="Wiebenga A."/>
            <person name="Aguilar-Osorio G."/>
            <person name="Amillis S."/>
            <person name="Uchima C.A."/>
            <person name="Anderluh G."/>
            <person name="Asadollahi M."/>
            <person name="Askin M."/>
            <person name="Barry K."/>
            <person name="Battaglia E."/>
            <person name="Bayram O."/>
            <person name="Benocci T."/>
            <person name="Braus-Stromeyer S.A."/>
            <person name="Caldana C."/>
            <person name="Canovas D."/>
            <person name="Cerqueira G.C."/>
            <person name="Chen F."/>
            <person name="Chen W."/>
            <person name="Choi C."/>
            <person name="Clum A."/>
            <person name="Dos Santos R.A."/>
            <person name="Damasio A.R."/>
            <person name="Diallinas G."/>
            <person name="Emri T."/>
            <person name="Fekete E."/>
            <person name="Flipphi M."/>
            <person name="Freyberg S."/>
            <person name="Gallo A."/>
            <person name="Gournas C."/>
            <person name="Habgood R."/>
            <person name="Hainaut M."/>
            <person name="Harispe M.L."/>
            <person name="Henrissat B."/>
            <person name="Hilden K.S."/>
            <person name="Hope R."/>
            <person name="Hossain A."/>
            <person name="Karabika E."/>
            <person name="Karaffa L."/>
            <person name="Karanyi Z."/>
            <person name="Krasevec N."/>
            <person name="Kuo A."/>
            <person name="Kusch H."/>
            <person name="LaButti K."/>
            <person name="Lagendijk E.L."/>
            <person name="Lapidus A."/>
            <person name="Levasseur A."/>
            <person name="Lindquist E."/>
            <person name="Lipzen A."/>
            <person name="Logrieco A.F."/>
            <person name="MacCabe A."/>
            <person name="Maekelae M.R."/>
            <person name="Malavazi I."/>
            <person name="Melin P."/>
            <person name="Meyer V."/>
            <person name="Mielnichuk N."/>
            <person name="Miskei M."/>
            <person name="Molnar A.P."/>
            <person name="Mule G."/>
            <person name="Ngan C.Y."/>
            <person name="Orejas M."/>
            <person name="Orosz E."/>
            <person name="Ouedraogo J.P."/>
            <person name="Overkamp K.M."/>
            <person name="Park H.-S."/>
            <person name="Perrone G."/>
            <person name="Piumi F."/>
            <person name="Punt P.J."/>
            <person name="Ram A.F."/>
            <person name="Ramon A."/>
            <person name="Rauscher S."/>
            <person name="Record E."/>
            <person name="Riano-Pachon D.M."/>
            <person name="Robert V."/>
            <person name="Roehrig J."/>
            <person name="Ruller R."/>
            <person name="Salamov A."/>
            <person name="Salih N.S."/>
            <person name="Samson R.A."/>
            <person name="Sandor E."/>
            <person name="Sanguinetti M."/>
            <person name="Schuetze T."/>
            <person name="Sepcic K."/>
            <person name="Shelest E."/>
            <person name="Sherlock G."/>
            <person name="Sophianopoulou V."/>
            <person name="Squina F.M."/>
            <person name="Sun H."/>
            <person name="Susca A."/>
            <person name="Todd R.B."/>
            <person name="Tsang A."/>
            <person name="Unkles S.E."/>
            <person name="van de Wiele N."/>
            <person name="van Rossen-Uffink D."/>
            <person name="Oliveira J.V."/>
            <person name="Vesth T.C."/>
            <person name="Visser J."/>
            <person name="Yu J.-H."/>
            <person name="Zhou M."/>
            <person name="Andersen M.R."/>
            <person name="Archer D.B."/>
            <person name="Baker S.E."/>
            <person name="Benoit I."/>
            <person name="Brakhage A.A."/>
            <person name="Braus G.H."/>
            <person name="Fischer R."/>
            <person name="Frisvad J.C."/>
            <person name="Goldman G.H."/>
            <person name="Houbraken J."/>
            <person name="Oakley B."/>
            <person name="Pocsi I."/>
            <person name="Scazzocchio C."/>
            <person name="Seiboth B."/>
            <person name="vanKuyk P.A."/>
            <person name="Wortman J."/>
            <person name="Dyer P.S."/>
            <person name="Grigoriev I.V."/>
        </authorList>
    </citation>
    <scope>NUCLEOTIDE SEQUENCE [LARGE SCALE GENOMIC DNA]</scope>
    <source>
        <strain evidence="4">CBS 583.65</strain>
    </source>
</reference>
<proteinExistence type="inferred from homology"/>
<dbReference type="Gene3D" id="2.30.39.10">
    <property type="entry name" value="Alpha-1-antitrypsin, domain 1"/>
    <property type="match status" value="1"/>
</dbReference>
<dbReference type="Gene3D" id="3.30.497.10">
    <property type="entry name" value="Antithrombin, subunit I, domain 2"/>
    <property type="match status" value="1"/>
</dbReference>
<evidence type="ECO:0000313" key="4">
    <source>
        <dbReference type="Proteomes" id="UP000184073"/>
    </source>
</evidence>
<dbReference type="InterPro" id="IPR042185">
    <property type="entry name" value="Serpin_sf_2"/>
</dbReference>
<gene>
    <name evidence="3" type="ORF">ASPVEDRAFT_89472</name>
</gene>
<dbReference type="Pfam" id="PF00079">
    <property type="entry name" value="Serpin"/>
    <property type="match status" value="1"/>
</dbReference>
<dbReference type="VEuPathDB" id="FungiDB:ASPVEDRAFT_89472"/>
<evidence type="ECO:0000256" key="1">
    <source>
        <dbReference type="RuleBase" id="RU000411"/>
    </source>
</evidence>
<protein>
    <recommendedName>
        <fullName evidence="2">Serpin domain-containing protein</fullName>
    </recommendedName>
</protein>
<evidence type="ECO:0000313" key="3">
    <source>
        <dbReference type="EMBL" id="OJJ08242.1"/>
    </source>
</evidence>
<comment type="similarity">
    <text evidence="1">Belongs to the serpin family.</text>
</comment>